<protein>
    <submittedName>
        <fullName evidence="1">Uncharacterized protein</fullName>
    </submittedName>
</protein>
<evidence type="ECO:0000313" key="2">
    <source>
        <dbReference type="Proteomes" id="UP000499080"/>
    </source>
</evidence>
<dbReference type="EMBL" id="BGPR01000116">
    <property type="protein sequence ID" value="GBL96019.1"/>
    <property type="molecule type" value="Genomic_DNA"/>
</dbReference>
<keyword evidence="2" id="KW-1185">Reference proteome</keyword>
<gene>
    <name evidence="1" type="ORF">AVEN_199979_1</name>
</gene>
<name>A0A4Y2BW69_ARAVE</name>
<reference evidence="1 2" key="1">
    <citation type="journal article" date="2019" name="Sci. Rep.">
        <title>Orb-weaving spider Araneus ventricosus genome elucidates the spidroin gene catalogue.</title>
        <authorList>
            <person name="Kono N."/>
            <person name="Nakamura H."/>
            <person name="Ohtoshi R."/>
            <person name="Moran D.A.P."/>
            <person name="Shinohara A."/>
            <person name="Yoshida Y."/>
            <person name="Fujiwara M."/>
            <person name="Mori M."/>
            <person name="Tomita M."/>
            <person name="Arakawa K."/>
        </authorList>
    </citation>
    <scope>NUCLEOTIDE SEQUENCE [LARGE SCALE GENOMIC DNA]</scope>
</reference>
<sequence length="173" mass="18987">MHDAKGPESILIITPPSIAEAEAQLPFLGAQPLRILASLLGLLLLRKTFPLSSNERFAHHRPRPPLLFYPLSPRQLPPPVRQRKRGSSIRGERPPLSCCAAKEFGRGGILRMPIHEVTGVEPGVSPSMEDGCQKTGHGVSLPCVPCNIFELCLYNAGRCANFWPQNGSFKYVV</sequence>
<dbReference type="Proteomes" id="UP000499080">
    <property type="component" value="Unassembled WGS sequence"/>
</dbReference>
<accession>A0A4Y2BW69</accession>
<proteinExistence type="predicted"/>
<comment type="caution">
    <text evidence="1">The sequence shown here is derived from an EMBL/GenBank/DDBJ whole genome shotgun (WGS) entry which is preliminary data.</text>
</comment>
<dbReference type="AlphaFoldDB" id="A0A4Y2BW69"/>
<organism evidence="1 2">
    <name type="scientific">Araneus ventricosus</name>
    <name type="common">Orbweaver spider</name>
    <name type="synonym">Epeira ventricosa</name>
    <dbReference type="NCBI Taxonomy" id="182803"/>
    <lineage>
        <taxon>Eukaryota</taxon>
        <taxon>Metazoa</taxon>
        <taxon>Ecdysozoa</taxon>
        <taxon>Arthropoda</taxon>
        <taxon>Chelicerata</taxon>
        <taxon>Arachnida</taxon>
        <taxon>Araneae</taxon>
        <taxon>Araneomorphae</taxon>
        <taxon>Entelegynae</taxon>
        <taxon>Araneoidea</taxon>
        <taxon>Araneidae</taxon>
        <taxon>Araneus</taxon>
    </lineage>
</organism>
<evidence type="ECO:0000313" key="1">
    <source>
        <dbReference type="EMBL" id="GBL96019.1"/>
    </source>
</evidence>